<protein>
    <recommendedName>
        <fullName evidence="1">Dual OB-containing domain-containing protein</fullName>
    </recommendedName>
</protein>
<name>A0A937HEF7_9PROT</name>
<gene>
    <name evidence="2" type="ORF">ISQ19_00965</name>
</gene>
<evidence type="ECO:0000313" key="3">
    <source>
        <dbReference type="Proteomes" id="UP000785783"/>
    </source>
</evidence>
<organism evidence="2 3">
    <name type="scientific">PS1 clade bacterium</name>
    <dbReference type="NCBI Taxonomy" id="2175152"/>
    <lineage>
        <taxon>Bacteria</taxon>
        <taxon>Pseudomonadati</taxon>
        <taxon>Pseudomonadota</taxon>
        <taxon>Alphaproteobacteria</taxon>
        <taxon>PS1 clade</taxon>
    </lineage>
</organism>
<accession>A0A937HEF7</accession>
<comment type="caution">
    <text evidence="2">The sequence shown here is derived from an EMBL/GenBank/DDBJ whole genome shotgun (WGS) entry which is preliminary data.</text>
</comment>
<evidence type="ECO:0000259" key="1">
    <source>
        <dbReference type="Pfam" id="PF22557"/>
    </source>
</evidence>
<sequence>MERKSIVCFANSRKLNRKCFAGKDIASRSWVRPVSSRSGQEIEDTEQKLSGGGVAKLLDVISVPFESVRPQNHSAYQSENCLIANEQWKFEKSLNRHEALTFADSMADPLWLRHSPGNSDRVPKNQITKINHSLCLLLVEKLEITVSQNKYGEGKKVRAEFRSGVTDLDLSVTDCEIERVFKAKESGTYPVTQNVLLCLSLGELYRSPRSNNEDAYKLVCGLITQNPIV</sequence>
<reference evidence="2" key="1">
    <citation type="submission" date="2020-10" db="EMBL/GenBank/DDBJ databases">
        <title>Microbiome of the Black Sea water column analyzed by genome centric metagenomics.</title>
        <authorList>
            <person name="Cabello-Yeves P.J."/>
            <person name="Callieri C."/>
            <person name="Picazo A."/>
            <person name="Mehrshad M."/>
            <person name="Haro-Moreno J.M."/>
            <person name="Roda-Garcia J."/>
            <person name="Dzembekova N."/>
            <person name="Slabakova V."/>
            <person name="Slabakova N."/>
            <person name="Moncheva S."/>
            <person name="Rodriguez-Valera F."/>
        </authorList>
    </citation>
    <scope>NUCLEOTIDE SEQUENCE</scope>
    <source>
        <strain evidence="2">BS307-5m-G5</strain>
    </source>
</reference>
<dbReference type="AlphaFoldDB" id="A0A937HEF7"/>
<proteinExistence type="predicted"/>
<dbReference type="InterPro" id="IPR054335">
    <property type="entry name" value="DuOB_dom"/>
</dbReference>
<dbReference type="EMBL" id="JADHOK010000006">
    <property type="protein sequence ID" value="MBL6761251.1"/>
    <property type="molecule type" value="Genomic_DNA"/>
</dbReference>
<feature type="domain" description="Dual OB-containing" evidence="1">
    <location>
        <begin position="4"/>
        <end position="221"/>
    </location>
</feature>
<dbReference type="Pfam" id="PF22557">
    <property type="entry name" value="DuOB"/>
    <property type="match status" value="1"/>
</dbReference>
<dbReference type="Proteomes" id="UP000785783">
    <property type="component" value="Unassembled WGS sequence"/>
</dbReference>
<evidence type="ECO:0000313" key="2">
    <source>
        <dbReference type="EMBL" id="MBL6761251.1"/>
    </source>
</evidence>